<dbReference type="InterPro" id="IPR036814">
    <property type="entry name" value="YqcC-like_sf"/>
</dbReference>
<dbReference type="AlphaFoldDB" id="A0A1A8TEQ1"/>
<dbReference type="Proteomes" id="UP000092544">
    <property type="component" value="Unassembled WGS sequence"/>
</dbReference>
<organism evidence="2 3">
    <name type="scientific">Marinomonas spartinae</name>
    <dbReference type="NCBI Taxonomy" id="1792290"/>
    <lineage>
        <taxon>Bacteria</taxon>
        <taxon>Pseudomonadati</taxon>
        <taxon>Pseudomonadota</taxon>
        <taxon>Gammaproteobacteria</taxon>
        <taxon>Oceanospirillales</taxon>
        <taxon>Oceanospirillaceae</taxon>
        <taxon>Marinomonas</taxon>
    </lineage>
</organism>
<dbReference type="EMBL" id="FLOB01000003">
    <property type="protein sequence ID" value="SBS30318.1"/>
    <property type="molecule type" value="Genomic_DNA"/>
</dbReference>
<evidence type="ECO:0000313" key="3">
    <source>
        <dbReference type="Proteomes" id="UP000092544"/>
    </source>
</evidence>
<protein>
    <recommendedName>
        <fullName evidence="1">YqcC-like domain-containing protein</fullName>
    </recommendedName>
</protein>
<dbReference type="InterPro" id="IPR007384">
    <property type="entry name" value="UCP006257"/>
</dbReference>
<feature type="domain" description="YqcC-like" evidence="1">
    <location>
        <begin position="11"/>
        <end position="107"/>
    </location>
</feature>
<sequence>MNTAYPMHSRLAELLINVEMVMREGGLWECEPPSEQAMQSNVPFCVDTMSFAQWLRYIMVEKFKVLIEHGAPLPKQCHVSPMAVEAFKEMDPTVLKNLVKRLDKIDQHLSSQTLSDNSVS</sequence>
<evidence type="ECO:0000313" key="2">
    <source>
        <dbReference type="EMBL" id="SBS30318.1"/>
    </source>
</evidence>
<name>A0A1A8TEQ1_9GAMM</name>
<keyword evidence="3" id="KW-1185">Reference proteome</keyword>
<proteinExistence type="predicted"/>
<dbReference type="InterPro" id="IPR023376">
    <property type="entry name" value="YqcC-like_dom"/>
</dbReference>
<gene>
    <name evidence="2" type="ORF">MSP8886_01770</name>
</gene>
<dbReference type="Gene3D" id="1.20.1440.40">
    <property type="entry name" value="YqcC-like"/>
    <property type="match status" value="1"/>
</dbReference>
<dbReference type="Pfam" id="PF04287">
    <property type="entry name" value="DUF446"/>
    <property type="match status" value="1"/>
</dbReference>
<accession>A0A1A8TEQ1</accession>
<dbReference type="SUPFAM" id="SSF158452">
    <property type="entry name" value="YqcC-like"/>
    <property type="match status" value="1"/>
</dbReference>
<dbReference type="PANTHER" id="PTHR39586:SF1">
    <property type="entry name" value="CYTOPLASMIC PROTEIN"/>
    <property type="match status" value="1"/>
</dbReference>
<reference evidence="2 3" key="1">
    <citation type="submission" date="2016-06" db="EMBL/GenBank/DDBJ databases">
        <authorList>
            <person name="Kjaerup R.B."/>
            <person name="Dalgaard T.S."/>
            <person name="Juul-Madsen H.R."/>
        </authorList>
    </citation>
    <scope>NUCLEOTIDE SEQUENCE [LARGE SCALE GENOMIC DNA]</scope>
    <source>
        <strain evidence="2 3">CECT 8886</strain>
    </source>
</reference>
<dbReference type="RefSeq" id="WP_083200881.1">
    <property type="nucleotide sequence ID" value="NZ_FLOB01000003.1"/>
</dbReference>
<dbReference type="GO" id="GO:0044010">
    <property type="term" value="P:single-species biofilm formation"/>
    <property type="evidence" value="ECO:0007669"/>
    <property type="project" value="TreeGrafter"/>
</dbReference>
<dbReference type="STRING" id="1792290.MSP8886_01770"/>
<dbReference type="PANTHER" id="PTHR39586">
    <property type="entry name" value="CYTOPLASMIC PROTEIN-RELATED"/>
    <property type="match status" value="1"/>
</dbReference>
<evidence type="ECO:0000259" key="1">
    <source>
        <dbReference type="Pfam" id="PF04287"/>
    </source>
</evidence>